<name>A0A5M3T6N7_LIMPL</name>
<proteinExistence type="predicted"/>
<gene>
    <name evidence="1" type="ORF">NIES46_17200</name>
</gene>
<protein>
    <submittedName>
        <fullName evidence="1">Uncharacterized protein</fullName>
    </submittedName>
</protein>
<reference evidence="1 2" key="1">
    <citation type="journal article" date="2019" name="J Genomics">
        <title>The Draft Genome of a Hydrogen-producing Cyanobacterium, Arthrospira platensis NIES-46.</title>
        <authorList>
            <person name="Suzuki S."/>
            <person name="Yamaguchi H."/>
            <person name="Kawachi M."/>
        </authorList>
    </citation>
    <scope>NUCLEOTIDE SEQUENCE [LARGE SCALE GENOMIC DNA]</scope>
    <source>
        <strain evidence="1 2">NIES-46</strain>
    </source>
</reference>
<dbReference type="Proteomes" id="UP000326169">
    <property type="component" value="Unassembled WGS sequence"/>
</dbReference>
<keyword evidence="2" id="KW-1185">Reference proteome</keyword>
<dbReference type="EMBL" id="BIMW01000076">
    <property type="protein sequence ID" value="GCE93668.1"/>
    <property type="molecule type" value="Genomic_DNA"/>
</dbReference>
<dbReference type="RefSeq" id="WP_014277398.1">
    <property type="nucleotide sequence ID" value="NZ_BIMW01000076.1"/>
</dbReference>
<sequence>MTPTMLRQLWSLVENTQPSQLVSLDDDSLVQCLIGRLKSQSGINGHDWDMLDEYINSRISLIRDLAEARLSGESMA</sequence>
<organism evidence="1 2">
    <name type="scientific">Limnospira platensis NIES-46</name>
    <dbReference type="NCBI Taxonomy" id="1236695"/>
    <lineage>
        <taxon>Bacteria</taxon>
        <taxon>Bacillati</taxon>
        <taxon>Cyanobacteriota</taxon>
        <taxon>Cyanophyceae</taxon>
        <taxon>Oscillatoriophycideae</taxon>
        <taxon>Oscillatoriales</taxon>
        <taxon>Sirenicapillariaceae</taxon>
        <taxon>Limnospira</taxon>
    </lineage>
</organism>
<comment type="caution">
    <text evidence="1">The sequence shown here is derived from an EMBL/GenBank/DDBJ whole genome shotgun (WGS) entry which is preliminary data.</text>
</comment>
<evidence type="ECO:0000313" key="2">
    <source>
        <dbReference type="Proteomes" id="UP000326169"/>
    </source>
</evidence>
<dbReference type="GeneID" id="301682577"/>
<accession>A0A5M3T6N7</accession>
<evidence type="ECO:0000313" key="1">
    <source>
        <dbReference type="EMBL" id="GCE93668.1"/>
    </source>
</evidence>